<accession>A0A0F7L7X0</accession>
<reference evidence="1" key="2">
    <citation type="submission" date="2015-03" db="EMBL/GenBank/DDBJ databases">
        <authorList>
            <person name="Chow C.-E.T."/>
            <person name="Winget D.M."/>
            <person name="White R.A.III."/>
            <person name="Hallam S.J."/>
            <person name="Suttle C.A."/>
        </authorList>
    </citation>
    <scope>NUCLEOTIDE SEQUENCE</scope>
    <source>
        <strain evidence="1">Oxic3_1</strain>
    </source>
</reference>
<organism evidence="1">
    <name type="scientific">uncultured marine virus</name>
    <dbReference type="NCBI Taxonomy" id="186617"/>
    <lineage>
        <taxon>Viruses</taxon>
        <taxon>environmental samples</taxon>
    </lineage>
</organism>
<reference evidence="1" key="1">
    <citation type="journal article" date="2015" name="Front. Microbiol.">
        <title>Combining genomic sequencing methods to explore viral diversity and reveal potential virus-host interactions.</title>
        <authorList>
            <person name="Chow C.E."/>
            <person name="Winget D.M."/>
            <person name="White R.A.III."/>
            <person name="Hallam S.J."/>
            <person name="Suttle C.A."/>
        </authorList>
    </citation>
    <scope>NUCLEOTIDE SEQUENCE</scope>
    <source>
        <strain evidence="1">Oxic3_1</strain>
    </source>
</reference>
<proteinExistence type="predicted"/>
<protein>
    <submittedName>
        <fullName evidence="1">Uncharacterized protein</fullName>
    </submittedName>
</protein>
<name>A0A0F7L7X0_9VIRU</name>
<sequence length="125" mass="14283">MAFKIEPPYKFNHVPVYRTLEEDGVLGIATNNGAIRINKDITDPAQLKSVVAHELVHYDQMMPDSKDTGRFGYDNEHMFFKPKGSSSTIKTKRSSKVDGAHYLAHEKEASDPKMQRKIKNKYNEL</sequence>
<evidence type="ECO:0000313" key="1">
    <source>
        <dbReference type="EMBL" id="AKH48664.1"/>
    </source>
</evidence>
<dbReference type="EMBL" id="KR029607">
    <property type="protein sequence ID" value="AKH48664.1"/>
    <property type="molecule type" value="Genomic_DNA"/>
</dbReference>